<sequence>MAVPLNETAFVVGEVTPSLFGHTDLARLRSGAATMRNLWPNYHGGAYSRAGTAFVGFSKQTGRNYPPRMIPFQFGIKQGLALEFGHLYMRVISDGAFVTDAPFAITAASQTKPATVTINPTSSAVSAVPANGGVTASYAAGDTVTLAGGTFTAAAQLLVQSTSLLALAINNRGSGYVPGEGITLNGGSPTIAGKVLVTTTRVKSATIAYAGSGLVNGAQVAVGITGTGIPFQVNVTVAGNQVTAINAFVSRGSYTQNPVNLAAEPVTLPGIPGSYIAAQFSLVMEINTIAISDQGSYIANAVGGTFTQASSTGAGVGATFNNALFGPNAVTVTAPGSYSDLPLNPVNQSATSGTGSGGTFNMTWNSPPPIAAGDWVSIAGVQGMTELNGNTYVVQTAGTVLQLYDVYGNAIDATGFGAYTGGGTASRIYTLATPYAEQDLRWLKYTQSADVMSLCLVNQDTGAEYAPQDLARLSADSWEFRPAIAQPSVAPPATVSGVATTAGTADYQYVVTSVNPADGSESIASPIAGINAAVDISATAGNITITWSTVVGINEYNVYKATPAYGTPPPVGALFGYAGKAFGNQFVDRNIVPDFSQVPPLHKNPFARGQVVAVSPSAQGAGYTQAVATVASFTGSGAVIVPVIVGGAVVAYIVKDAGSGYVATDVVNVSGDGAGAAASVVVGAETGTYPGVVAYFQQRRFYGYTINNPDTYFASQPGAYTNFDSRIPTIDSDAIIGTPWSVQVNGIQFFLAMPGGLVAFTGATVWQLGGSSGGSLNPQPITPSSQSAQPQSSTGCSATVGPIRIQSDILYVQAKNSNYIAANYQIYANNYVTDFVTLTASHLFTGYEIIDHAWCEEPYKLLWAIRNDGCMLSLTYLRPQEVIGWARHDTNGLFVSLCSITELPYDALYVATQRFPGNNTAYMIERMNNRVWGTVEDTWCVDCGLSLDQPTPAATLTADSPTGLGAVTGVVNLVGGSGYSAGTTAVVVDDNGQGDGVGAVPVLTIIGGVITAVTFPPGSQGANYSFPALVFNDPANTGSGAEATCVLDTSATFSANLPVFSAGDVGSVIRMGGGIAKVTAFTDQQHVVAQILSPITSIIANSGLGNAQPRVLPQASGNWTLTKPQAKVTGLGHLIGATVTGLADGNVVSPRVVAADGSVTLDAPASAVTLGLGFQAQLQSVYLDAGEPTVQGQRKKIAAVTARVELSRGIKVGSNQVDGSTLSPPQIAPVWNNMADAPDKAVMPYNGIAVPLYTGDVRVTVEGGFQTPGQVAVQQDNPLPMQILSFIPEFLPGDTPQLKVEPRRGQQAAA</sequence>
<evidence type="ECO:0000313" key="2">
    <source>
        <dbReference type="EMBL" id="SDD95437.1"/>
    </source>
</evidence>
<gene>
    <name evidence="2" type="ORF">SAMN05216337_1017145</name>
</gene>
<name>A0A1G6Z0K2_9BRAD</name>
<protein>
    <recommendedName>
        <fullName evidence="4">Ubiquitin-activating enzyme E1 FCCH domain-containing protein</fullName>
    </recommendedName>
</protein>
<dbReference type="EMBL" id="FMZW01000017">
    <property type="protein sequence ID" value="SDD95437.1"/>
    <property type="molecule type" value="Genomic_DNA"/>
</dbReference>
<evidence type="ECO:0000313" key="3">
    <source>
        <dbReference type="Proteomes" id="UP000199245"/>
    </source>
</evidence>
<evidence type="ECO:0008006" key="4">
    <source>
        <dbReference type="Google" id="ProtNLM"/>
    </source>
</evidence>
<organism evidence="2 3">
    <name type="scientific">Bradyrhizobium brasilense</name>
    <dbReference type="NCBI Taxonomy" id="1419277"/>
    <lineage>
        <taxon>Bacteria</taxon>
        <taxon>Pseudomonadati</taxon>
        <taxon>Pseudomonadota</taxon>
        <taxon>Alphaproteobacteria</taxon>
        <taxon>Hyphomicrobiales</taxon>
        <taxon>Nitrobacteraceae</taxon>
        <taxon>Bradyrhizobium</taxon>
    </lineage>
</organism>
<feature type="compositionally biased region" description="Low complexity" evidence="1">
    <location>
        <begin position="778"/>
        <end position="793"/>
    </location>
</feature>
<accession>A0A1G6Z0K2</accession>
<reference evidence="2 3" key="1">
    <citation type="submission" date="2016-10" db="EMBL/GenBank/DDBJ databases">
        <authorList>
            <person name="de Groot N.N."/>
        </authorList>
    </citation>
    <scope>NUCLEOTIDE SEQUENCE [LARGE SCALE GENOMIC DNA]</scope>
    <source>
        <strain evidence="2 3">R5</strain>
    </source>
</reference>
<dbReference type="Gene3D" id="2.40.30.180">
    <property type="entry name" value="Ubiquitin-activating enzyme E1, FCCH domain"/>
    <property type="match status" value="1"/>
</dbReference>
<dbReference type="Proteomes" id="UP000199245">
    <property type="component" value="Unassembled WGS sequence"/>
</dbReference>
<dbReference type="InterPro" id="IPR042302">
    <property type="entry name" value="E1_FCCH_sf"/>
</dbReference>
<feature type="region of interest" description="Disordered" evidence="1">
    <location>
        <begin position="777"/>
        <end position="799"/>
    </location>
</feature>
<dbReference type="RefSeq" id="WP_092084083.1">
    <property type="nucleotide sequence ID" value="NZ_FMZW01000017.1"/>
</dbReference>
<evidence type="ECO:0000256" key="1">
    <source>
        <dbReference type="SAM" id="MobiDB-lite"/>
    </source>
</evidence>
<proteinExistence type="predicted"/>